<keyword evidence="3" id="KW-1185">Reference proteome</keyword>
<name>A0A061J4N4_TRYRA</name>
<dbReference type="OrthoDB" id="271573at2759"/>
<accession>A0A061J4N4</accession>
<dbReference type="EMBL" id="AUPL01002992">
    <property type="protein sequence ID" value="ESL09290.1"/>
    <property type="molecule type" value="Genomic_DNA"/>
</dbReference>
<protein>
    <submittedName>
        <fullName evidence="2">Uncharacterized protein</fullName>
    </submittedName>
</protein>
<sequence length="145" mass="15746">MSNKRATSPSPSPSSVAAANDNKNSAQHEILQTARVTLELTRADELWSAWYKESEDKFDDFQSFGDTEGGPNAPAATGANPSSGGAQFSSSHRTLSARRVSGLFEEEVSKSWDEDWEDEDVEDTFDAIMGQIGRYEASRAASAFS</sequence>
<comment type="caution">
    <text evidence="2">The sequence shown here is derived from an EMBL/GenBank/DDBJ whole genome shotgun (WGS) entry which is preliminary data.</text>
</comment>
<dbReference type="AlphaFoldDB" id="A0A061J4N4"/>
<evidence type="ECO:0000256" key="1">
    <source>
        <dbReference type="SAM" id="MobiDB-lite"/>
    </source>
</evidence>
<evidence type="ECO:0000313" key="2">
    <source>
        <dbReference type="EMBL" id="ESL09290.1"/>
    </source>
</evidence>
<gene>
    <name evidence="2" type="ORF">TRSC58_02992</name>
</gene>
<organism evidence="2 3">
    <name type="scientific">Trypanosoma rangeli SC58</name>
    <dbReference type="NCBI Taxonomy" id="429131"/>
    <lineage>
        <taxon>Eukaryota</taxon>
        <taxon>Discoba</taxon>
        <taxon>Euglenozoa</taxon>
        <taxon>Kinetoplastea</taxon>
        <taxon>Metakinetoplastina</taxon>
        <taxon>Trypanosomatida</taxon>
        <taxon>Trypanosomatidae</taxon>
        <taxon>Trypanosoma</taxon>
        <taxon>Herpetosoma</taxon>
    </lineage>
</organism>
<dbReference type="VEuPathDB" id="TriTrypDB:TRSC58_02992"/>
<proteinExistence type="predicted"/>
<feature type="compositionally biased region" description="Low complexity" evidence="1">
    <location>
        <begin position="69"/>
        <end position="86"/>
    </location>
</feature>
<feature type="region of interest" description="Disordered" evidence="1">
    <location>
        <begin position="1"/>
        <end position="30"/>
    </location>
</feature>
<dbReference type="Proteomes" id="UP000031737">
    <property type="component" value="Unassembled WGS sequence"/>
</dbReference>
<reference evidence="2 3" key="1">
    <citation type="submission" date="2013-07" db="EMBL/GenBank/DDBJ databases">
        <authorList>
            <person name="Stoco P.H."/>
            <person name="Wagner G."/>
            <person name="Gerber A."/>
            <person name="Zaha A."/>
            <person name="Thompson C."/>
            <person name="Bartholomeu D.C."/>
            <person name="Luckemeyer D.D."/>
            <person name="Bahia D."/>
            <person name="Loreto E."/>
            <person name="Prestes E.B."/>
            <person name="Lima F.M."/>
            <person name="Rodrigues-Luiz G."/>
            <person name="Vallejo G.A."/>
            <person name="Filho J.F."/>
            <person name="Monteiro K.M."/>
            <person name="Tyler K.M."/>
            <person name="de Almeida L.G."/>
            <person name="Ortiz M.F."/>
            <person name="Siervo M.A."/>
            <person name="de Moraes M.H."/>
            <person name="Cunha O.L."/>
            <person name="Mendonca-Neto R."/>
            <person name="Silva R."/>
            <person name="Teixeira S.M."/>
            <person name="Murta S.M."/>
            <person name="Sincero T.C."/>
            <person name="Mendes T.A."/>
            <person name="Urmenyi T.P."/>
            <person name="Silva V.G."/>
            <person name="da Rocha W.D."/>
            <person name="Andersson B."/>
            <person name="Romanha A.J."/>
            <person name="Steindel M."/>
            <person name="de Vasconcelos A.T."/>
            <person name="Grisard E.C."/>
        </authorList>
    </citation>
    <scope>NUCLEOTIDE SEQUENCE [LARGE SCALE GENOMIC DNA]</scope>
    <source>
        <strain evidence="2 3">SC58</strain>
    </source>
</reference>
<evidence type="ECO:0000313" key="3">
    <source>
        <dbReference type="Proteomes" id="UP000031737"/>
    </source>
</evidence>
<feature type="region of interest" description="Disordered" evidence="1">
    <location>
        <begin position="60"/>
        <end position="93"/>
    </location>
</feature>